<dbReference type="EMBL" id="VCGU01000002">
    <property type="protein sequence ID" value="TRY79368.1"/>
    <property type="molecule type" value="Genomic_DNA"/>
</dbReference>
<dbReference type="PROSITE" id="PS51258">
    <property type="entry name" value="MHD1"/>
    <property type="match status" value="1"/>
</dbReference>
<evidence type="ECO:0000313" key="2">
    <source>
        <dbReference type="EMBL" id="TRY79368.1"/>
    </source>
</evidence>
<feature type="domain" description="MHD1" evidence="1">
    <location>
        <begin position="578"/>
        <end position="714"/>
    </location>
</feature>
<gene>
    <name evidence="2" type="ORF">TCAL_14785</name>
</gene>
<name>A0A553PNW3_TIGCA</name>
<dbReference type="InterPro" id="IPR014770">
    <property type="entry name" value="Munc13_1"/>
</dbReference>
<evidence type="ECO:0000313" key="3">
    <source>
        <dbReference type="Proteomes" id="UP000318571"/>
    </source>
</evidence>
<organism evidence="2 3">
    <name type="scientific">Tigriopus californicus</name>
    <name type="common">Marine copepod</name>
    <dbReference type="NCBI Taxonomy" id="6832"/>
    <lineage>
        <taxon>Eukaryota</taxon>
        <taxon>Metazoa</taxon>
        <taxon>Ecdysozoa</taxon>
        <taxon>Arthropoda</taxon>
        <taxon>Crustacea</taxon>
        <taxon>Multicrustacea</taxon>
        <taxon>Hexanauplia</taxon>
        <taxon>Copepoda</taxon>
        <taxon>Harpacticoida</taxon>
        <taxon>Harpacticidae</taxon>
        <taxon>Tigriopus</taxon>
    </lineage>
</organism>
<comment type="caution">
    <text evidence="2">The sequence shown here is derived from an EMBL/GenBank/DDBJ whole genome shotgun (WGS) entry which is preliminary data.</text>
</comment>
<evidence type="ECO:0000259" key="1">
    <source>
        <dbReference type="PROSITE" id="PS51258"/>
    </source>
</evidence>
<dbReference type="InterPro" id="IPR035892">
    <property type="entry name" value="C2_domain_sf"/>
</dbReference>
<proteinExistence type="predicted"/>
<dbReference type="Proteomes" id="UP000318571">
    <property type="component" value="Chromosome 6"/>
</dbReference>
<protein>
    <recommendedName>
        <fullName evidence="1">MHD1 domain-containing protein</fullName>
    </recommendedName>
</protein>
<keyword evidence="3" id="KW-1185">Reference proteome</keyword>
<accession>A0A553PNW3</accession>
<sequence>MDRLVTDINRLSVGTLLPETPPEKGSKCEDGEHSKFSNVWLEQILEIIRCWIGSKFHSYHADKDLYLEVLQREFGSSLDEPLGSADKAGVMKDKSVHIVIKILDKSLSKHWDKINLDYELNGRAIKPLEGLIFLDSLTDEIRIHVWRKKSTEVTKERSNIGSITIPFRLLASNDTKKYSIVHSDEWLKLNIETRNRILPTAAEVLAHHMSEFALNSFRSIFPHLEMPQIDDGGHSKSIKYLVIIRKSAATPYFRDRAHVIFRGQKYSEDVLELELSDLILDEIHLEVDNDEWKRNSLLLKSATSTLKKKNKLAIKPSLTITQSPKNISIKSDRNLEIVLIRDLPWRRTVKVSQKGAYWSLQMKGVFTEGKEFDLRGHLNMFYGSYLRQLTQENRYEWNGELKGPWKFIDVMAKPFRTLNRNFLLLDTLASLYVEVPFNNFYMAEVIHAALNDTSDDDESEGGIVEYYLQCLNRFVGVAWKELPGGFRIRQLQCIVQNLDQLQQDRTQEGLDQVQSTMTKTLEKYLKGESEQVLFEYMDGHAMLMLHQVMGKFQEQNLWVVMFCNAVVKAVLQVVRAKYDLHLDIRKMNRVFVTLLQVQGRSTLKTDDLFHVFEKFVRPWIEMTIKEARTQVRRVIDEESSNHKQSPTKWDDWSEEKLDWLESSIHLNGIFQSCFVTWEELQWNDLAFHLDLGLQLFQGMHEVFQEYVQGYMDIVLADRKFEKHELVIVLHNVVAGMEYLHFFLNTISVRITSAKDSERLDDVEKELMKVSDVLSRASIEADDQVEDIVVRFGEFQRQIFKYFFEQGVLIGSNFEDIGDDEDTLLSHINSLLEFLFKHIESDKYRSLLKRQIFGVLDEELELMFNKANERYEKTKRPEEFEKIASVLPFVIQFRRNMDMTDGDVLVRIHKDLYPRGTGTHDLVATVVEEMAGPRSEGQRGKITFSATYEEEFQTVHVDLFQVEDVPLRKKDKEELPNLFVSMTLFPLTREPYIIRQKTLCFEKRQNLEFDRTTGKFYFHLNRNSFDPTTLLLQLEVSYQLALLHSTVAGLTFIRLEDMTGDKVTKQLVLPEAYALKIVESVELKGRKDPQARDFIRRLENQVHRKKVIQTQEWASEDNHVSSYLIASHLERLLAVEADNPNKKNQTVGHIEVKLGFNETSEDIYIDVRKVEGVRRRLKRSRVQFSVGFRVLPLSRLHAKETFTQVYCDTHYFSPSSESDPMPKEEKCIKMRDVAYNYHRSFLQILLFDNDRPRLLESKAERFFRGHILLPFADIHPYSAQLNFRYVAAQRYSFVSIRADDDADLKRLRGRKDDLAKSYVKEFDAFRDQEGVSYPYHKDEWVERVTMPSYTLIGKHLELLNRNAIVPLEETGDLIFSIAQGVTPQAIEIVLESLSGLVPMADSQTCNFEISMDILPSSKSPYCLNASSGVVKGQTSFIFDLPTEDESPSVVPNKFTFHLDQEQFTLEETFIIFELYDHRLTAKHFRGLFLRKLIDQRATHRKGTFCRLSNYKENTLEFQRIVKLEEKSFLRKKESDVKSYLDRFRRYQAGKPISTVFPYIDRL</sequence>
<reference evidence="2 3" key="1">
    <citation type="journal article" date="2018" name="Nat. Ecol. Evol.">
        <title>Genomic signatures of mitonuclear coevolution across populations of Tigriopus californicus.</title>
        <authorList>
            <person name="Barreto F.S."/>
            <person name="Watson E.T."/>
            <person name="Lima T.G."/>
            <person name="Willett C.S."/>
            <person name="Edmands S."/>
            <person name="Li W."/>
            <person name="Burton R.S."/>
        </authorList>
    </citation>
    <scope>NUCLEOTIDE SEQUENCE [LARGE SCALE GENOMIC DNA]</scope>
    <source>
        <strain evidence="2 3">San Diego</strain>
    </source>
</reference>
<dbReference type="Gene3D" id="2.60.40.150">
    <property type="entry name" value="C2 domain"/>
    <property type="match status" value="1"/>
</dbReference>
<dbReference type="Gene3D" id="1.10.357.50">
    <property type="match status" value="1"/>
</dbReference>